<protein>
    <recommendedName>
        <fullName evidence="3">Negative transcriptional regulator</fullName>
    </recommendedName>
</protein>
<dbReference type="InterPro" id="IPR007396">
    <property type="entry name" value="TR_PAI2-type"/>
</dbReference>
<dbReference type="EMBL" id="JASWJB010000088">
    <property type="protein sequence ID" value="KAK2599175.1"/>
    <property type="molecule type" value="Genomic_DNA"/>
</dbReference>
<dbReference type="AlphaFoldDB" id="A0AAJ0CPK2"/>
<dbReference type="PIRSF" id="PIRSF010372">
    <property type="entry name" value="PaiB"/>
    <property type="match status" value="1"/>
</dbReference>
<accession>A0AAJ0CPK2</accession>
<comment type="caution">
    <text evidence="1">The sequence shown here is derived from an EMBL/GenBank/DDBJ whole genome shotgun (WGS) entry which is preliminary data.</text>
</comment>
<evidence type="ECO:0008006" key="3">
    <source>
        <dbReference type="Google" id="ProtNLM"/>
    </source>
</evidence>
<dbReference type="PANTHER" id="PTHR35802:SF1">
    <property type="entry name" value="PROTEASE SYNTHASE AND SPORULATION PROTEIN PAI 2"/>
    <property type="match status" value="1"/>
</dbReference>
<dbReference type="Pfam" id="PF04299">
    <property type="entry name" value="FMN_bind_2"/>
    <property type="match status" value="1"/>
</dbReference>
<dbReference type="Gene3D" id="2.30.110.10">
    <property type="entry name" value="Electron Transport, Fmn-binding Protein, Chain A"/>
    <property type="match status" value="1"/>
</dbReference>
<reference evidence="1" key="1">
    <citation type="submission" date="2023-06" db="EMBL/GenBank/DDBJ databases">
        <title>Conoideocrella luteorostrata (Hypocreales: Clavicipitaceae), a potential biocontrol fungus for elongate hemlock scale in United States Christmas tree production areas.</title>
        <authorList>
            <person name="Barrett H."/>
            <person name="Lovett B."/>
            <person name="Macias A.M."/>
            <person name="Stajich J.E."/>
            <person name="Kasson M.T."/>
        </authorList>
    </citation>
    <scope>NUCLEOTIDE SEQUENCE</scope>
    <source>
        <strain evidence="1">ARSEF 14590</strain>
    </source>
</reference>
<proteinExistence type="predicted"/>
<organism evidence="1 2">
    <name type="scientific">Conoideocrella luteorostrata</name>
    <dbReference type="NCBI Taxonomy" id="1105319"/>
    <lineage>
        <taxon>Eukaryota</taxon>
        <taxon>Fungi</taxon>
        <taxon>Dikarya</taxon>
        <taxon>Ascomycota</taxon>
        <taxon>Pezizomycotina</taxon>
        <taxon>Sordariomycetes</taxon>
        <taxon>Hypocreomycetidae</taxon>
        <taxon>Hypocreales</taxon>
        <taxon>Clavicipitaceae</taxon>
        <taxon>Conoideocrella</taxon>
    </lineage>
</organism>
<keyword evidence="2" id="KW-1185">Reference proteome</keyword>
<evidence type="ECO:0000313" key="2">
    <source>
        <dbReference type="Proteomes" id="UP001251528"/>
    </source>
</evidence>
<gene>
    <name evidence="1" type="ORF">QQS21_005365</name>
</gene>
<sequence length="255" mass="28208">MHLRKDHAETNTPALQHFIKSNPLGLLTTSIPSSSSSFPILQASHIPFILDAENGSTAGNLGRLRGHMARENPQAKALIEALSHSTTNTLDQDILIVFTSPVQHYITTNFYSKTMSTDRRTAPTWNYSAAQIYGRATIHWDAASPQTKGFLLQQLRDLAKLGEREIMGFGEKENGIKPWKVEDAPASYLERSLKGIIGIEVDIVRLEGKVKMSQELREADRDGVVRGLKALPSETARKMADLVHERGLAKIANKA</sequence>
<dbReference type="PANTHER" id="PTHR35802">
    <property type="entry name" value="PROTEASE SYNTHASE AND SPORULATION PROTEIN PAI 2"/>
    <property type="match status" value="1"/>
</dbReference>
<dbReference type="SUPFAM" id="SSF50475">
    <property type="entry name" value="FMN-binding split barrel"/>
    <property type="match status" value="1"/>
</dbReference>
<name>A0AAJ0CPK2_9HYPO</name>
<evidence type="ECO:0000313" key="1">
    <source>
        <dbReference type="EMBL" id="KAK2599175.1"/>
    </source>
</evidence>
<dbReference type="Proteomes" id="UP001251528">
    <property type="component" value="Unassembled WGS sequence"/>
</dbReference>
<dbReference type="InterPro" id="IPR012349">
    <property type="entry name" value="Split_barrel_FMN-bd"/>
</dbReference>